<keyword evidence="9" id="KW-1185">Reference proteome</keyword>
<dbReference type="PANTHER" id="PTHR43214:SF24">
    <property type="entry name" value="TRANSCRIPTIONAL REGULATORY PROTEIN NARL-RELATED"/>
    <property type="match status" value="1"/>
</dbReference>
<dbReference type="InterPro" id="IPR039420">
    <property type="entry name" value="WalR-like"/>
</dbReference>
<protein>
    <submittedName>
        <fullName evidence="8">Response regulator</fullName>
    </submittedName>
</protein>
<evidence type="ECO:0000259" key="7">
    <source>
        <dbReference type="PROSITE" id="PS50110"/>
    </source>
</evidence>
<dbReference type="PRINTS" id="PR00038">
    <property type="entry name" value="HTHLUXR"/>
</dbReference>
<evidence type="ECO:0000256" key="1">
    <source>
        <dbReference type="ARBA" id="ARBA00022553"/>
    </source>
</evidence>
<dbReference type="AlphaFoldDB" id="A0A6G8Q7A0"/>
<reference evidence="8 9" key="1">
    <citation type="submission" date="2019-10" db="EMBL/GenBank/DDBJ databases">
        <title>Rubrobacter sp nov SCSIO 52090 isolated from a deep-sea sediment in the South China Sea.</title>
        <authorList>
            <person name="Chen R.W."/>
        </authorList>
    </citation>
    <scope>NUCLEOTIDE SEQUENCE [LARGE SCALE GENOMIC DNA]</scope>
    <source>
        <strain evidence="8 9">SCSIO 52909</strain>
    </source>
</reference>
<dbReference type="InterPro" id="IPR016032">
    <property type="entry name" value="Sig_transdc_resp-reg_C-effctor"/>
</dbReference>
<dbReference type="SMART" id="SM00421">
    <property type="entry name" value="HTH_LUXR"/>
    <property type="match status" value="1"/>
</dbReference>
<dbReference type="KEGG" id="rub:GBA63_06535"/>
<evidence type="ECO:0000256" key="2">
    <source>
        <dbReference type="ARBA" id="ARBA00023015"/>
    </source>
</evidence>
<evidence type="ECO:0000313" key="9">
    <source>
        <dbReference type="Proteomes" id="UP000501452"/>
    </source>
</evidence>
<feature type="domain" description="HTH luxR-type" evidence="6">
    <location>
        <begin position="149"/>
        <end position="214"/>
    </location>
</feature>
<dbReference type="GO" id="GO:0003677">
    <property type="term" value="F:DNA binding"/>
    <property type="evidence" value="ECO:0007669"/>
    <property type="project" value="UniProtKB-KW"/>
</dbReference>
<evidence type="ECO:0000313" key="8">
    <source>
        <dbReference type="EMBL" id="QIN82346.1"/>
    </source>
</evidence>
<feature type="modified residue" description="4-aspartylphosphate" evidence="5">
    <location>
        <position position="59"/>
    </location>
</feature>
<dbReference type="Pfam" id="PF00072">
    <property type="entry name" value="Response_reg"/>
    <property type="match status" value="1"/>
</dbReference>
<dbReference type="InterPro" id="IPR058245">
    <property type="entry name" value="NreC/VraR/RcsB-like_REC"/>
</dbReference>
<dbReference type="InterPro" id="IPR011006">
    <property type="entry name" value="CheY-like_superfamily"/>
</dbReference>
<keyword evidence="3" id="KW-0238">DNA-binding</keyword>
<dbReference type="SUPFAM" id="SSF52172">
    <property type="entry name" value="CheY-like"/>
    <property type="match status" value="1"/>
</dbReference>
<organism evidence="8 9">
    <name type="scientific">Rubrobacter tropicus</name>
    <dbReference type="NCBI Taxonomy" id="2653851"/>
    <lineage>
        <taxon>Bacteria</taxon>
        <taxon>Bacillati</taxon>
        <taxon>Actinomycetota</taxon>
        <taxon>Rubrobacteria</taxon>
        <taxon>Rubrobacterales</taxon>
        <taxon>Rubrobacteraceae</taxon>
        <taxon>Rubrobacter</taxon>
    </lineage>
</organism>
<dbReference type="CDD" id="cd17535">
    <property type="entry name" value="REC_NarL-like"/>
    <property type="match status" value="1"/>
</dbReference>
<dbReference type="PROSITE" id="PS50110">
    <property type="entry name" value="RESPONSE_REGULATORY"/>
    <property type="match status" value="1"/>
</dbReference>
<dbReference type="RefSeq" id="WP_166174590.1">
    <property type="nucleotide sequence ID" value="NZ_CP045119.1"/>
</dbReference>
<sequence length="219" mass="23471">MPETPKIRVLVADDHPGFRRGLTALLASEPGVEVVGEAVDGREVVEKALTLSPDVVLMDLQMPGINGIEATRLILRKEPRVGVLVLTMFEDDESVVSAMKAGARGYVLKSARPTEVLNTLGSVARGEARFGPEIARRLTGFLADPGPDPASAFPELTGREREILDLIAAGRDNASIAARLFVSPNTVRNHISRIFAKLGFSNRAQAIVRAREAGLGRDG</sequence>
<dbReference type="Gene3D" id="3.40.50.2300">
    <property type="match status" value="1"/>
</dbReference>
<dbReference type="Proteomes" id="UP000501452">
    <property type="component" value="Chromosome"/>
</dbReference>
<feature type="domain" description="Response regulatory" evidence="7">
    <location>
        <begin position="8"/>
        <end position="124"/>
    </location>
</feature>
<evidence type="ECO:0000256" key="4">
    <source>
        <dbReference type="ARBA" id="ARBA00023163"/>
    </source>
</evidence>
<dbReference type="SUPFAM" id="SSF46894">
    <property type="entry name" value="C-terminal effector domain of the bipartite response regulators"/>
    <property type="match status" value="1"/>
</dbReference>
<name>A0A6G8Q7A0_9ACTN</name>
<dbReference type="InterPro" id="IPR000792">
    <property type="entry name" value="Tscrpt_reg_LuxR_C"/>
</dbReference>
<dbReference type="EMBL" id="CP045119">
    <property type="protein sequence ID" value="QIN82346.1"/>
    <property type="molecule type" value="Genomic_DNA"/>
</dbReference>
<dbReference type="PROSITE" id="PS00622">
    <property type="entry name" value="HTH_LUXR_1"/>
    <property type="match status" value="1"/>
</dbReference>
<evidence type="ECO:0000256" key="5">
    <source>
        <dbReference type="PROSITE-ProRule" id="PRU00169"/>
    </source>
</evidence>
<accession>A0A6G8Q7A0</accession>
<dbReference type="PROSITE" id="PS50043">
    <property type="entry name" value="HTH_LUXR_2"/>
    <property type="match status" value="1"/>
</dbReference>
<keyword evidence="4" id="KW-0804">Transcription</keyword>
<keyword evidence="1 5" id="KW-0597">Phosphoprotein</keyword>
<evidence type="ECO:0000256" key="3">
    <source>
        <dbReference type="ARBA" id="ARBA00023125"/>
    </source>
</evidence>
<evidence type="ECO:0000259" key="6">
    <source>
        <dbReference type="PROSITE" id="PS50043"/>
    </source>
</evidence>
<dbReference type="SMART" id="SM00448">
    <property type="entry name" value="REC"/>
    <property type="match status" value="1"/>
</dbReference>
<proteinExistence type="predicted"/>
<dbReference type="Pfam" id="PF00196">
    <property type="entry name" value="GerE"/>
    <property type="match status" value="1"/>
</dbReference>
<dbReference type="GO" id="GO:0000160">
    <property type="term" value="P:phosphorelay signal transduction system"/>
    <property type="evidence" value="ECO:0007669"/>
    <property type="project" value="InterPro"/>
</dbReference>
<dbReference type="InterPro" id="IPR001789">
    <property type="entry name" value="Sig_transdc_resp-reg_receiver"/>
</dbReference>
<keyword evidence="2" id="KW-0805">Transcription regulation</keyword>
<gene>
    <name evidence="8" type="ORF">GBA63_06535</name>
</gene>
<dbReference type="CDD" id="cd06170">
    <property type="entry name" value="LuxR_C_like"/>
    <property type="match status" value="1"/>
</dbReference>
<dbReference type="PANTHER" id="PTHR43214">
    <property type="entry name" value="TWO-COMPONENT RESPONSE REGULATOR"/>
    <property type="match status" value="1"/>
</dbReference>
<dbReference type="GO" id="GO:0006355">
    <property type="term" value="P:regulation of DNA-templated transcription"/>
    <property type="evidence" value="ECO:0007669"/>
    <property type="project" value="InterPro"/>
</dbReference>